<dbReference type="PANTHER" id="PTHR18964:SF169">
    <property type="entry name" value="N-ACETYLMANNOSAMINE KINASE"/>
    <property type="match status" value="1"/>
</dbReference>
<gene>
    <name evidence="1" type="ORF">ATL17_3373</name>
</gene>
<dbReference type="InterPro" id="IPR043129">
    <property type="entry name" value="ATPase_NBD"/>
</dbReference>
<proteinExistence type="predicted"/>
<organism evidence="1 2">
    <name type="scientific">Maritalea mobilis</name>
    <dbReference type="NCBI Taxonomy" id="483324"/>
    <lineage>
        <taxon>Bacteria</taxon>
        <taxon>Pseudomonadati</taxon>
        <taxon>Pseudomonadota</taxon>
        <taxon>Alphaproteobacteria</taxon>
        <taxon>Hyphomicrobiales</taxon>
        <taxon>Devosiaceae</taxon>
        <taxon>Maritalea</taxon>
    </lineage>
</organism>
<evidence type="ECO:0000313" key="2">
    <source>
        <dbReference type="Proteomes" id="UP000295391"/>
    </source>
</evidence>
<dbReference type="Proteomes" id="UP000295391">
    <property type="component" value="Unassembled WGS sequence"/>
</dbReference>
<protein>
    <submittedName>
        <fullName evidence="1">N-acylmannosamine kinase</fullName>
    </submittedName>
</protein>
<evidence type="ECO:0000313" key="1">
    <source>
        <dbReference type="EMBL" id="TDQ60484.1"/>
    </source>
</evidence>
<dbReference type="GO" id="GO:0009384">
    <property type="term" value="F:N-acylmannosamine kinase activity"/>
    <property type="evidence" value="ECO:0007669"/>
    <property type="project" value="TreeGrafter"/>
</dbReference>
<dbReference type="Gene3D" id="3.30.420.40">
    <property type="match status" value="2"/>
</dbReference>
<comment type="caution">
    <text evidence="1">The sequence shown here is derived from an EMBL/GenBank/DDBJ whole genome shotgun (WGS) entry which is preliminary data.</text>
</comment>
<sequence>MAKMLNGFAIDLGGTKLAAARFEANKLVDKVQMPTQASAPFGDLCNGIGELLNQLGFQQNDRLGVALTGRIDQAGHWSAVNGGTLPKIKNIDVRNALRVRFGQNITIINDATAAACGEAHFGAGQGVSAFGYITISTGVGGGIVLNGHPITSPNGLAGHIGFMRSPLGNAKCGSGRFGTVESIAGGRAIAQLAAEAGHSDYDAKQVFQAHLEGHIWASEIINRAAEAIAIQIADLTSIFGLERVAIGGSIGLADGYIELIINHLQNEPALFQPEILPAHLGGDSPLFGALCA</sequence>
<keyword evidence="1" id="KW-0418">Kinase</keyword>
<dbReference type="SUPFAM" id="SSF53067">
    <property type="entry name" value="Actin-like ATPase domain"/>
    <property type="match status" value="1"/>
</dbReference>
<keyword evidence="1" id="KW-0808">Transferase</keyword>
<dbReference type="EMBL" id="SNYR01000004">
    <property type="protein sequence ID" value="TDQ60484.1"/>
    <property type="molecule type" value="Genomic_DNA"/>
</dbReference>
<name>A0A4R6VGS4_9HYPH</name>
<reference evidence="1 2" key="1">
    <citation type="submission" date="2019-03" db="EMBL/GenBank/DDBJ databases">
        <title>Genomic Encyclopedia of Type Strains, Phase III (KMG-III): the genomes of soil and plant-associated and newly described type strains.</title>
        <authorList>
            <person name="Whitman W."/>
        </authorList>
    </citation>
    <scope>NUCLEOTIDE SEQUENCE [LARGE SCALE GENOMIC DNA]</scope>
    <source>
        <strain evidence="1 2">CGMCC 1.7002</strain>
    </source>
</reference>
<dbReference type="RefSeq" id="WP_133573971.1">
    <property type="nucleotide sequence ID" value="NZ_SNYR01000004.1"/>
</dbReference>
<dbReference type="GO" id="GO:0019262">
    <property type="term" value="P:N-acetylneuraminate catabolic process"/>
    <property type="evidence" value="ECO:0007669"/>
    <property type="project" value="TreeGrafter"/>
</dbReference>
<dbReference type="OrthoDB" id="9810372at2"/>
<keyword evidence="2" id="KW-1185">Reference proteome</keyword>
<dbReference type="AlphaFoldDB" id="A0A4R6VGS4"/>
<accession>A0A4R6VGS4</accession>
<dbReference type="InterPro" id="IPR000600">
    <property type="entry name" value="ROK"/>
</dbReference>
<dbReference type="Pfam" id="PF00480">
    <property type="entry name" value="ROK"/>
    <property type="match status" value="1"/>
</dbReference>
<dbReference type="PANTHER" id="PTHR18964">
    <property type="entry name" value="ROK (REPRESSOR, ORF, KINASE) FAMILY"/>
    <property type="match status" value="1"/>
</dbReference>